<evidence type="ECO:0008006" key="3">
    <source>
        <dbReference type="Google" id="ProtNLM"/>
    </source>
</evidence>
<organism evidence="1 2">
    <name type="scientific">Candidatus Brevifilum fermentans</name>
    <dbReference type="NCBI Taxonomy" id="1986204"/>
    <lineage>
        <taxon>Bacteria</taxon>
        <taxon>Bacillati</taxon>
        <taxon>Chloroflexota</taxon>
        <taxon>Anaerolineae</taxon>
        <taxon>Anaerolineales</taxon>
        <taxon>Anaerolineaceae</taxon>
        <taxon>Candidatus Brevifilum</taxon>
    </lineage>
</organism>
<dbReference type="EMBL" id="LT859958">
    <property type="protein sequence ID" value="SMX54687.1"/>
    <property type="molecule type" value="Genomic_DNA"/>
</dbReference>
<evidence type="ECO:0000313" key="2">
    <source>
        <dbReference type="Proteomes" id="UP000195514"/>
    </source>
</evidence>
<name>A0A1Y6K754_9CHLR</name>
<dbReference type="AlphaFoldDB" id="A0A1Y6K754"/>
<protein>
    <recommendedName>
        <fullName evidence="3">DNA recombination and repair protein Rad51-like C-terminal domain-containing protein</fullName>
    </recommendedName>
</protein>
<proteinExistence type="predicted"/>
<reference evidence="2" key="1">
    <citation type="submission" date="2017-05" db="EMBL/GenBank/DDBJ databases">
        <authorList>
            <person name="Kirkegaard R."/>
            <person name="Mcilroy J S."/>
        </authorList>
    </citation>
    <scope>NUCLEOTIDE SEQUENCE [LARGE SCALE GENOMIC DNA]</scope>
</reference>
<dbReference type="Gene3D" id="3.40.50.300">
    <property type="entry name" value="P-loop containing nucleotide triphosphate hydrolases"/>
    <property type="match status" value="1"/>
</dbReference>
<dbReference type="RefSeq" id="WP_087862514.1">
    <property type="nucleotide sequence ID" value="NZ_LT859958.1"/>
</dbReference>
<dbReference type="Proteomes" id="UP000195514">
    <property type="component" value="Chromosome I"/>
</dbReference>
<accession>A0A1Y6K754</accession>
<dbReference type="OrthoDB" id="166342at2"/>
<sequence>MDRHITTFPVPLTGKISLVVAPRAVVGSLMTMLATLALRGQVTVIDGGNCFDAYTLARTLRAHTHQIEAALKRVWLSRAFTCYQVLAMLAELPVDGTPVIVLDLLSTFLDESVNLNKRLRLLDSSLNLLRRISQGAPVAIWARTRTSTITSEDQRLLLPLLEIAHDIWELQTPETPTHQLPLF</sequence>
<evidence type="ECO:0000313" key="1">
    <source>
        <dbReference type="EMBL" id="SMX54687.1"/>
    </source>
</evidence>
<keyword evidence="2" id="KW-1185">Reference proteome</keyword>
<dbReference type="InterPro" id="IPR027417">
    <property type="entry name" value="P-loop_NTPase"/>
</dbReference>
<gene>
    <name evidence="1" type="ORF">CFX1CAM_1622</name>
</gene>
<dbReference type="KEGG" id="abat:CFX1CAM_1622"/>